<dbReference type="RefSeq" id="XP_062663876.1">
    <property type="nucleotide sequence ID" value="XM_062801478.1"/>
</dbReference>
<dbReference type="GO" id="GO:0016104">
    <property type="term" value="P:triterpenoid biosynthetic process"/>
    <property type="evidence" value="ECO:0007669"/>
    <property type="project" value="InterPro"/>
</dbReference>
<accession>A0AAE0LWP4</accession>
<dbReference type="GeneID" id="87838426"/>
<keyword evidence="3" id="KW-0677">Repeat</keyword>
<dbReference type="GO" id="GO:0005811">
    <property type="term" value="C:lipid droplet"/>
    <property type="evidence" value="ECO:0007669"/>
    <property type="project" value="InterPro"/>
</dbReference>
<organism evidence="11 12">
    <name type="scientific">Chaetomium fimeti</name>
    <dbReference type="NCBI Taxonomy" id="1854472"/>
    <lineage>
        <taxon>Eukaryota</taxon>
        <taxon>Fungi</taxon>
        <taxon>Dikarya</taxon>
        <taxon>Ascomycota</taxon>
        <taxon>Pezizomycotina</taxon>
        <taxon>Sordariomycetes</taxon>
        <taxon>Sordariomycetidae</taxon>
        <taxon>Sordariales</taxon>
        <taxon>Chaetomiaceae</taxon>
        <taxon>Chaetomium</taxon>
    </lineage>
</organism>
<feature type="domain" description="Squalene cyclase C-terminal" evidence="9">
    <location>
        <begin position="401"/>
        <end position="728"/>
    </location>
</feature>
<evidence type="ECO:0000256" key="6">
    <source>
        <dbReference type="ARBA" id="ARBA00023235"/>
    </source>
</evidence>
<dbReference type="PANTHER" id="PTHR11764">
    <property type="entry name" value="TERPENE CYCLASE/MUTASE FAMILY MEMBER"/>
    <property type="match status" value="1"/>
</dbReference>
<dbReference type="EC" id="5.4.99.-" evidence="7"/>
<dbReference type="NCBIfam" id="TIGR01787">
    <property type="entry name" value="squalene_cyclas"/>
    <property type="match status" value="1"/>
</dbReference>
<evidence type="ECO:0000313" key="12">
    <source>
        <dbReference type="Proteomes" id="UP001278766"/>
    </source>
</evidence>
<keyword evidence="2" id="KW-0444">Lipid biosynthesis</keyword>
<reference evidence="11" key="1">
    <citation type="journal article" date="2023" name="Mol. Phylogenet. Evol.">
        <title>Genome-scale phylogeny and comparative genomics of the fungal order Sordariales.</title>
        <authorList>
            <person name="Hensen N."/>
            <person name="Bonometti L."/>
            <person name="Westerberg I."/>
            <person name="Brannstrom I.O."/>
            <person name="Guillou S."/>
            <person name="Cros-Aarteil S."/>
            <person name="Calhoun S."/>
            <person name="Haridas S."/>
            <person name="Kuo A."/>
            <person name="Mondo S."/>
            <person name="Pangilinan J."/>
            <person name="Riley R."/>
            <person name="LaButti K."/>
            <person name="Andreopoulos B."/>
            <person name="Lipzen A."/>
            <person name="Chen C."/>
            <person name="Yan M."/>
            <person name="Daum C."/>
            <person name="Ng V."/>
            <person name="Clum A."/>
            <person name="Steindorff A."/>
            <person name="Ohm R.A."/>
            <person name="Martin F."/>
            <person name="Silar P."/>
            <person name="Natvig D.O."/>
            <person name="Lalanne C."/>
            <person name="Gautier V."/>
            <person name="Ament-Velasquez S.L."/>
            <person name="Kruys A."/>
            <person name="Hutchinson M.I."/>
            <person name="Powell A.J."/>
            <person name="Barry K."/>
            <person name="Miller A.N."/>
            <person name="Grigoriev I.V."/>
            <person name="Debuchy R."/>
            <person name="Gladieux P."/>
            <person name="Hiltunen Thoren M."/>
            <person name="Johannesson H."/>
        </authorList>
    </citation>
    <scope>NUCLEOTIDE SEQUENCE</scope>
    <source>
        <strain evidence="11">CBS 168.71</strain>
    </source>
</reference>
<evidence type="ECO:0000256" key="2">
    <source>
        <dbReference type="ARBA" id="ARBA00022516"/>
    </source>
</evidence>
<sequence>MGKQFHLPATDLTRWRLHSHEGDHEWRYLDDKEVSNGSTRPQTFAERYLLGLTSPSSTPTPPSHNNNTTKPPTPSTSPAAANPKSPFTQPALDGFHFLTHLQLPEGHWACDYGGPSFLLPGLVFAMYVTRTPVPAAWRVEMTRYLARRANPDGGWGLHLEGRSTVFATALYYVMLRLLGMERGHPLAERARECLLALGGATGLPQWGKIWLSCLNLYEWDGVNCIPVDLWLLPSWLPFHPSRWWVQCRVVYLPTSYLWSNRCTVPLDDLLAEIREEIYTAPYSTVDFRRHRNTAAPSDTIRSVSGLLVFLFSILAFWCNYLRPRWLLRMANRRVGELMRQEERNTDFNCLAPVNKAFHMVCALYEDGPDSERLRRHRERLAVYLWLGPDGMTSGGTNGVQLWDTAFAVQAAVEAGLADDPVVRESLSKAHHFLDITQLRDDLDDPFRQGRKGGWPFSTKSNGYVVSDCAAEGLKAVLMLQKECGFPALISDARLGDCVDTLLRMQNGDGGFGSYERTRGSRLLEHLNPAEVFDDIMIEYSYVECTTAVLTALARFRAHLPGHRARDVEAAMRRAAAFVAARQRPDGAWYGSWAICFTYATLFAVQAFEARGLQHGSSEEVRRACAFLLARQRDDGGWGEHYSSCVEKRYVEHETSQVVNTAWAVMALMHAGYPDPEPIERGLKLIADRQQPSGEWLQEGVEGVFNRTCMIGYPNYKLYFPVMALGAYSRMYLPKIQNRG</sequence>
<dbReference type="Proteomes" id="UP001278766">
    <property type="component" value="Unassembled WGS sequence"/>
</dbReference>
<dbReference type="InterPro" id="IPR032697">
    <property type="entry name" value="SQ_cyclase_N"/>
</dbReference>
<dbReference type="GO" id="GO:0000250">
    <property type="term" value="F:lanosterol synthase activity"/>
    <property type="evidence" value="ECO:0007669"/>
    <property type="project" value="TreeGrafter"/>
</dbReference>
<evidence type="ECO:0000259" key="9">
    <source>
        <dbReference type="Pfam" id="PF13243"/>
    </source>
</evidence>
<evidence type="ECO:0000256" key="7">
    <source>
        <dbReference type="RuleBase" id="RU362003"/>
    </source>
</evidence>
<dbReference type="SUPFAM" id="SSF48239">
    <property type="entry name" value="Terpenoid cyclases/Protein prenyltransferases"/>
    <property type="match status" value="2"/>
</dbReference>
<reference evidence="11" key="2">
    <citation type="submission" date="2023-06" db="EMBL/GenBank/DDBJ databases">
        <authorList>
            <consortium name="Lawrence Berkeley National Laboratory"/>
            <person name="Haridas S."/>
            <person name="Hensen N."/>
            <person name="Bonometti L."/>
            <person name="Westerberg I."/>
            <person name="Brannstrom I.O."/>
            <person name="Guillou S."/>
            <person name="Cros-Aarteil S."/>
            <person name="Calhoun S."/>
            <person name="Kuo A."/>
            <person name="Mondo S."/>
            <person name="Pangilinan J."/>
            <person name="Riley R."/>
            <person name="Labutti K."/>
            <person name="Andreopoulos B."/>
            <person name="Lipzen A."/>
            <person name="Chen C."/>
            <person name="Yanf M."/>
            <person name="Daum C."/>
            <person name="Ng V."/>
            <person name="Clum A."/>
            <person name="Steindorff A."/>
            <person name="Ohm R."/>
            <person name="Martin F."/>
            <person name="Silar P."/>
            <person name="Natvig D."/>
            <person name="Lalanne C."/>
            <person name="Gautier V."/>
            <person name="Ament-Velasquez S.L."/>
            <person name="Kruys A."/>
            <person name="Hutchinson M.I."/>
            <person name="Powell A.J."/>
            <person name="Barry K."/>
            <person name="Miller A.N."/>
            <person name="Grigoriev I.V."/>
            <person name="Debuchy R."/>
            <person name="Gladieux P."/>
            <person name="Thoren M.H."/>
            <person name="Johannesson H."/>
        </authorList>
    </citation>
    <scope>NUCLEOTIDE SEQUENCE</scope>
    <source>
        <strain evidence="11">CBS 168.71</strain>
    </source>
</reference>
<dbReference type="GO" id="GO:0006696">
    <property type="term" value="P:ergosterol biosynthetic process"/>
    <property type="evidence" value="ECO:0007669"/>
    <property type="project" value="TreeGrafter"/>
</dbReference>
<protein>
    <recommendedName>
        <fullName evidence="7">Terpene cyclase/mutase family member</fullName>
        <ecNumber evidence="7">5.4.99.-</ecNumber>
    </recommendedName>
</protein>
<keyword evidence="6 7" id="KW-0413">Isomerase</keyword>
<keyword evidence="5" id="KW-0443">Lipid metabolism</keyword>
<dbReference type="InterPro" id="IPR008930">
    <property type="entry name" value="Terpenoid_cyclase/PrenylTrfase"/>
</dbReference>
<dbReference type="PANTHER" id="PTHR11764:SF20">
    <property type="entry name" value="LANOSTEROL SYNTHASE"/>
    <property type="match status" value="1"/>
</dbReference>
<evidence type="ECO:0000256" key="5">
    <source>
        <dbReference type="ARBA" id="ARBA00023098"/>
    </source>
</evidence>
<dbReference type="Pfam" id="PF13249">
    <property type="entry name" value="SQHop_cyclase_N"/>
    <property type="match status" value="1"/>
</dbReference>
<evidence type="ECO:0000256" key="3">
    <source>
        <dbReference type="ARBA" id="ARBA00022737"/>
    </source>
</evidence>
<feature type="domain" description="Squalene cyclase N-terminal" evidence="10">
    <location>
        <begin position="97"/>
        <end position="372"/>
    </location>
</feature>
<name>A0AAE0LWP4_9PEZI</name>
<dbReference type="EMBL" id="JAUEPN010000001">
    <property type="protein sequence ID" value="KAK3300362.1"/>
    <property type="molecule type" value="Genomic_DNA"/>
</dbReference>
<dbReference type="FunFam" id="1.50.10.20:FF:000003">
    <property type="entry name" value="Terpene cyclase/mutase family member"/>
    <property type="match status" value="1"/>
</dbReference>
<evidence type="ECO:0000259" key="10">
    <source>
        <dbReference type="Pfam" id="PF13249"/>
    </source>
</evidence>
<comment type="caution">
    <text evidence="11">The sequence shown here is derived from an EMBL/GenBank/DDBJ whole genome shotgun (WGS) entry which is preliminary data.</text>
</comment>
<feature type="compositionally biased region" description="Low complexity" evidence="8">
    <location>
        <begin position="53"/>
        <end position="85"/>
    </location>
</feature>
<dbReference type="SFLD" id="SFLDG01016">
    <property type="entry name" value="Prenyltransferase_Like_2"/>
    <property type="match status" value="1"/>
</dbReference>
<feature type="region of interest" description="Disordered" evidence="8">
    <location>
        <begin position="52"/>
        <end position="85"/>
    </location>
</feature>
<comment type="similarity">
    <text evidence="1 7">Belongs to the terpene cyclase/mutase family.</text>
</comment>
<dbReference type="CDD" id="cd02892">
    <property type="entry name" value="SQCY_1"/>
    <property type="match status" value="1"/>
</dbReference>
<dbReference type="FunFam" id="1.50.10.20:FF:000002">
    <property type="entry name" value="Terpene cyclase/mutase family member"/>
    <property type="match status" value="1"/>
</dbReference>
<dbReference type="Gene3D" id="6.20.120.20">
    <property type="match status" value="1"/>
</dbReference>
<evidence type="ECO:0000256" key="1">
    <source>
        <dbReference type="ARBA" id="ARBA00009755"/>
    </source>
</evidence>
<proteinExistence type="inferred from homology"/>
<dbReference type="InterPro" id="IPR032696">
    <property type="entry name" value="SQ_cyclase_C"/>
</dbReference>
<evidence type="ECO:0000256" key="8">
    <source>
        <dbReference type="SAM" id="MobiDB-lite"/>
    </source>
</evidence>
<evidence type="ECO:0000313" key="11">
    <source>
        <dbReference type="EMBL" id="KAK3300362.1"/>
    </source>
</evidence>
<keyword evidence="4" id="KW-0752">Steroid biosynthesis</keyword>
<dbReference type="Pfam" id="PF13243">
    <property type="entry name" value="SQHop_cyclase_C"/>
    <property type="match status" value="1"/>
</dbReference>
<dbReference type="AlphaFoldDB" id="A0AAE0LWP4"/>
<dbReference type="InterPro" id="IPR018333">
    <property type="entry name" value="Squalene_cyclase"/>
</dbReference>
<keyword evidence="12" id="KW-1185">Reference proteome</keyword>
<gene>
    <name evidence="11" type="ORF">B0H64DRAFT_351912</name>
</gene>
<evidence type="ECO:0000256" key="4">
    <source>
        <dbReference type="ARBA" id="ARBA00022955"/>
    </source>
</evidence>
<dbReference type="Gene3D" id="1.50.10.20">
    <property type="match status" value="2"/>
</dbReference>